<dbReference type="Gene3D" id="3.40.1500.20">
    <property type="match status" value="1"/>
</dbReference>
<evidence type="ECO:0000256" key="4">
    <source>
        <dbReference type="ARBA" id="ARBA00019573"/>
    </source>
</evidence>
<evidence type="ECO:0000313" key="9">
    <source>
        <dbReference type="Proteomes" id="UP000182631"/>
    </source>
</evidence>
<reference evidence="9" key="1">
    <citation type="submission" date="2016-02" db="EMBL/GenBank/DDBJ databases">
        <authorList>
            <person name="liu f."/>
        </authorList>
    </citation>
    <scope>NUCLEOTIDE SEQUENCE [LARGE SCALE GENOMIC DNA]</scope>
</reference>
<dbReference type="HAMAP" id="MF_00793">
    <property type="entry name" value="PebB"/>
    <property type="match status" value="1"/>
</dbReference>
<dbReference type="Pfam" id="PF05996">
    <property type="entry name" value="Fe_bilin_red"/>
    <property type="match status" value="1"/>
</dbReference>
<sequence>MTWLWQPYLDHAQQRLQARLPDLRPYPIPEGFGERRAETGSKARPIQVVTRSWAVQARGIRQARAACVAADPVPQVLNFVINPDHHYDLPFFGADLVTLPGGHLLALDLQPVLKQDDGHTAPVWGRLEPIFQRWRRLLPDGGPIPTEAQPYFSDGFLWTRLPLSETTLLEAAVFPAFQEYLELYLDLVAAAAPVPSARARQLLAGQRRYTDYRAEKDPARGMLSRFYGAEWTEAYIHGFLFDLPRSLEALS</sequence>
<dbReference type="GO" id="GO:0010024">
    <property type="term" value="P:phytochromobilin biosynthetic process"/>
    <property type="evidence" value="ECO:0007669"/>
    <property type="project" value="InterPro"/>
</dbReference>
<dbReference type="NCBIfam" id="NF009722">
    <property type="entry name" value="PRK13249.1"/>
    <property type="match status" value="1"/>
</dbReference>
<accession>A0A165AH25</accession>
<organism evidence="8 9">
    <name type="scientific">Candidatus Synechococcus spongiarum</name>
    <dbReference type="NCBI Taxonomy" id="431041"/>
    <lineage>
        <taxon>Bacteria</taxon>
        <taxon>Bacillati</taxon>
        <taxon>Cyanobacteriota</taxon>
        <taxon>Cyanophyceae</taxon>
        <taxon>Synechococcales</taxon>
        <taxon>Synechococcaceae</taxon>
        <taxon>Synechococcus</taxon>
    </lineage>
</organism>
<evidence type="ECO:0000256" key="2">
    <source>
        <dbReference type="ARBA" id="ARBA00006908"/>
    </source>
</evidence>
<comment type="function">
    <text evidence="1 7">Catalyzes the two-electron reduction of the C2 and C3(1) diene system of 15,16-dihydrobiliverdin.</text>
</comment>
<proteinExistence type="inferred from homology"/>
<keyword evidence="5 7" id="KW-0560">Oxidoreductase</keyword>
<dbReference type="InterPro" id="IPR009249">
    <property type="entry name" value="Ferredoxin-dep_bilin_Rdtase"/>
</dbReference>
<evidence type="ECO:0000256" key="6">
    <source>
        <dbReference type="ARBA" id="ARBA00047750"/>
    </source>
</evidence>
<protein>
    <recommendedName>
        <fullName evidence="4 7">Phycoerythrobilin:ferredoxin oxidoreductase</fullName>
        <ecNumber evidence="3 7">1.3.7.3</ecNumber>
    </recommendedName>
</protein>
<evidence type="ECO:0000256" key="7">
    <source>
        <dbReference type="HAMAP-Rule" id="MF_00793"/>
    </source>
</evidence>
<evidence type="ECO:0000256" key="5">
    <source>
        <dbReference type="ARBA" id="ARBA00023002"/>
    </source>
</evidence>
<dbReference type="PANTHER" id="PTHR34557:SF1">
    <property type="entry name" value="PHYTOCHROMOBILIN:FERREDOXIN OXIDOREDUCTASE, CHLOROPLASTIC"/>
    <property type="match status" value="1"/>
</dbReference>
<dbReference type="AlphaFoldDB" id="A0A165AH25"/>
<name>A0A165AH25_9SYNE</name>
<evidence type="ECO:0000313" key="8">
    <source>
        <dbReference type="EMBL" id="SAY39479.1"/>
    </source>
</evidence>
<evidence type="ECO:0000256" key="3">
    <source>
        <dbReference type="ARBA" id="ARBA00012714"/>
    </source>
</evidence>
<dbReference type="EMBL" id="FITM01000177">
    <property type="protein sequence ID" value="SAY39479.1"/>
    <property type="molecule type" value="Genomic_DNA"/>
</dbReference>
<dbReference type="RefSeq" id="WP_074457997.1">
    <property type="nucleotide sequence ID" value="NZ_FITM01000177.1"/>
</dbReference>
<dbReference type="GO" id="GO:0050897">
    <property type="term" value="F:cobalt ion binding"/>
    <property type="evidence" value="ECO:0007669"/>
    <property type="project" value="InterPro"/>
</dbReference>
<dbReference type="InterPro" id="IPR022827">
    <property type="entry name" value="Phycoerythrobilin_Fdx_Rdtase"/>
</dbReference>
<dbReference type="PANTHER" id="PTHR34557">
    <property type="entry name" value="PHYTOCHROMOBILIN:FERREDOXIN OXIDOREDUCTASE, CHLOROPLASTIC"/>
    <property type="match status" value="1"/>
</dbReference>
<comment type="similarity">
    <text evidence="2 7">Belongs to the HY2 family.</text>
</comment>
<dbReference type="GO" id="GO:0050618">
    <property type="term" value="F:phycoerythrobilin:ferredoxin oxidoreductase activity"/>
    <property type="evidence" value="ECO:0007669"/>
    <property type="project" value="UniProtKB-UniRule"/>
</dbReference>
<evidence type="ECO:0000256" key="1">
    <source>
        <dbReference type="ARBA" id="ARBA00003349"/>
    </source>
</evidence>
<dbReference type="Proteomes" id="UP000182631">
    <property type="component" value="Unassembled WGS sequence"/>
</dbReference>
<dbReference type="OrthoDB" id="421401at2"/>
<dbReference type="EC" id="1.3.7.3" evidence="3 7"/>
<gene>
    <name evidence="7" type="primary">pebB</name>
    <name evidence="8" type="ORF">FLM9_1643</name>
</gene>
<keyword evidence="9" id="KW-1185">Reference proteome</keyword>
<comment type="catalytic activity">
    <reaction evidence="6 7">
        <text>(3Z)-phycoerythrobilin + oxidized 2[4Fe-4S]-[ferredoxin] = 15,16-dihydrobiliverdin + reduced 2[4Fe-4S]-[ferredoxin] + 2 H(+)</text>
        <dbReference type="Rhea" id="RHEA:22092"/>
        <dbReference type="Rhea" id="RHEA-COMP:10002"/>
        <dbReference type="Rhea" id="RHEA-COMP:10004"/>
        <dbReference type="ChEBI" id="CHEBI:15378"/>
        <dbReference type="ChEBI" id="CHEBI:33722"/>
        <dbReference type="ChEBI" id="CHEBI:33723"/>
        <dbReference type="ChEBI" id="CHEBI:57438"/>
        <dbReference type="ChEBI" id="CHEBI:57899"/>
        <dbReference type="EC" id="1.3.7.3"/>
    </reaction>
</comment>